<gene>
    <name evidence="2" type="ORF">CUU66_16635</name>
</gene>
<evidence type="ECO:0000256" key="1">
    <source>
        <dbReference type="SAM" id="SignalP"/>
    </source>
</evidence>
<comment type="caution">
    <text evidence="2">The sequence shown here is derived from an EMBL/GenBank/DDBJ whole genome shotgun (WGS) entry which is preliminary data.</text>
</comment>
<name>A0A2N5M3C7_9BACI</name>
<organism evidence="2 3">
    <name type="scientific">Peribacillus deserti</name>
    <dbReference type="NCBI Taxonomy" id="673318"/>
    <lineage>
        <taxon>Bacteria</taxon>
        <taxon>Bacillati</taxon>
        <taxon>Bacillota</taxon>
        <taxon>Bacilli</taxon>
        <taxon>Bacillales</taxon>
        <taxon>Bacillaceae</taxon>
        <taxon>Peribacillus</taxon>
    </lineage>
</organism>
<dbReference type="AlphaFoldDB" id="A0A2N5M3C7"/>
<sequence length="283" mass="30934">MKKIFYKGILCALIGITGLAAGEKGTAPTVSAAAQNLAHTITFSNKVQVKTLFYPYRDPANVSADAAKGLQGITVDPSSNMYLTYATGDKTRYGYIYKYNSKGVLLKTSKLLTLGHGQAISYKDGYLYQLADVKGQASYTLQKINPNTLTVVRTWTVPSIIHPNVMGMLNSTTAIGISKVGDGYDINKIHLGSGRDATRDWREKIHIKGQIGKTPKKEIQGFAIGNGKYYLLSNGEYMTCNMDGTSIKKVSLNTTREPEGIAVNKYGKILISLNKLNEVFIQK</sequence>
<keyword evidence="1" id="KW-0732">Signal</keyword>
<protein>
    <recommendedName>
        <fullName evidence="4">DUF5050 domain-containing protein</fullName>
    </recommendedName>
</protein>
<evidence type="ECO:0000313" key="2">
    <source>
        <dbReference type="EMBL" id="PLT28842.1"/>
    </source>
</evidence>
<keyword evidence="3" id="KW-1185">Reference proteome</keyword>
<evidence type="ECO:0008006" key="4">
    <source>
        <dbReference type="Google" id="ProtNLM"/>
    </source>
</evidence>
<dbReference type="SUPFAM" id="SSF101898">
    <property type="entry name" value="NHL repeat"/>
    <property type="match status" value="1"/>
</dbReference>
<proteinExistence type="predicted"/>
<feature type="chain" id="PRO_5039146119" description="DUF5050 domain-containing protein" evidence="1">
    <location>
        <begin position="21"/>
        <end position="283"/>
    </location>
</feature>
<evidence type="ECO:0000313" key="3">
    <source>
        <dbReference type="Proteomes" id="UP000234748"/>
    </source>
</evidence>
<dbReference type="OrthoDB" id="2455499at2"/>
<dbReference type="RefSeq" id="WP_101644188.1">
    <property type="nucleotide sequence ID" value="NZ_PGUY01000051.1"/>
</dbReference>
<dbReference type="EMBL" id="PGUY01000051">
    <property type="protein sequence ID" value="PLT28842.1"/>
    <property type="molecule type" value="Genomic_DNA"/>
</dbReference>
<dbReference type="Proteomes" id="UP000234748">
    <property type="component" value="Unassembled WGS sequence"/>
</dbReference>
<accession>A0A2N5M3C7</accession>
<feature type="signal peptide" evidence="1">
    <location>
        <begin position="1"/>
        <end position="20"/>
    </location>
</feature>
<reference evidence="2 3" key="1">
    <citation type="submission" date="2017-11" db="EMBL/GenBank/DDBJ databases">
        <title>Comparitive Functional Genomics of Dry Heat Resistant strains isolated from the Viking Spacecraft.</title>
        <authorList>
            <person name="Seuylemezian A."/>
            <person name="Cooper K."/>
            <person name="Vaishampayan P."/>
        </authorList>
    </citation>
    <scope>NUCLEOTIDE SEQUENCE [LARGE SCALE GENOMIC DNA]</scope>
    <source>
        <strain evidence="2 3">V1-29</strain>
    </source>
</reference>